<dbReference type="AlphaFoldDB" id="A0A7J7MVE7"/>
<evidence type="ECO:0000313" key="1">
    <source>
        <dbReference type="EMBL" id="KAF6158901.1"/>
    </source>
</evidence>
<proteinExistence type="predicted"/>
<sequence>EGGNKRSLLVAAFYSKSSTCNLLLEASRIDSTHCSRNITTIAAHGRSMTGQAAITSDMFGTHILVSTDMSDAHTCSRIS</sequence>
<dbReference type="Proteomes" id="UP000541444">
    <property type="component" value="Unassembled WGS sequence"/>
</dbReference>
<gene>
    <name evidence="1" type="ORF">GIB67_012318</name>
</gene>
<name>A0A7J7MVE7_9MAGN</name>
<feature type="non-terminal residue" evidence="1">
    <location>
        <position position="1"/>
    </location>
</feature>
<organism evidence="1 2">
    <name type="scientific">Kingdonia uniflora</name>
    <dbReference type="NCBI Taxonomy" id="39325"/>
    <lineage>
        <taxon>Eukaryota</taxon>
        <taxon>Viridiplantae</taxon>
        <taxon>Streptophyta</taxon>
        <taxon>Embryophyta</taxon>
        <taxon>Tracheophyta</taxon>
        <taxon>Spermatophyta</taxon>
        <taxon>Magnoliopsida</taxon>
        <taxon>Ranunculales</taxon>
        <taxon>Circaeasteraceae</taxon>
        <taxon>Kingdonia</taxon>
    </lineage>
</organism>
<dbReference type="EMBL" id="JACGCM010001215">
    <property type="protein sequence ID" value="KAF6158901.1"/>
    <property type="molecule type" value="Genomic_DNA"/>
</dbReference>
<keyword evidence="2" id="KW-1185">Reference proteome</keyword>
<evidence type="ECO:0000313" key="2">
    <source>
        <dbReference type="Proteomes" id="UP000541444"/>
    </source>
</evidence>
<comment type="caution">
    <text evidence="1">The sequence shown here is derived from an EMBL/GenBank/DDBJ whole genome shotgun (WGS) entry which is preliminary data.</text>
</comment>
<protein>
    <submittedName>
        <fullName evidence="1">Uncharacterized protein</fullName>
    </submittedName>
</protein>
<reference evidence="1 2" key="1">
    <citation type="journal article" date="2020" name="IScience">
        <title>Genome Sequencing of the Endangered Kingdonia uniflora (Circaeasteraceae, Ranunculales) Reveals Potential Mechanisms of Evolutionary Specialization.</title>
        <authorList>
            <person name="Sun Y."/>
            <person name="Deng T."/>
            <person name="Zhang A."/>
            <person name="Moore M.J."/>
            <person name="Landis J.B."/>
            <person name="Lin N."/>
            <person name="Zhang H."/>
            <person name="Zhang X."/>
            <person name="Huang J."/>
            <person name="Zhang X."/>
            <person name="Sun H."/>
            <person name="Wang H."/>
        </authorList>
    </citation>
    <scope>NUCLEOTIDE SEQUENCE [LARGE SCALE GENOMIC DNA]</scope>
    <source>
        <strain evidence="1">TB1705</strain>
        <tissue evidence="1">Leaf</tissue>
    </source>
</reference>
<accession>A0A7J7MVE7</accession>